<dbReference type="AlphaFoldDB" id="G9MRI0"/>
<dbReference type="RefSeq" id="XP_013956915.1">
    <property type="nucleotide sequence ID" value="XM_014101440.1"/>
</dbReference>
<comment type="caution">
    <text evidence="1">The sequence shown here is derived from an EMBL/GenBank/DDBJ whole genome shotgun (WGS) entry which is preliminary data.</text>
</comment>
<sequence length="77" mass="8466">MMVCTRGALKHSVGERPRSKTSVCSLLIDEIVLYYVRVVFISRDHLHRYSLHGLGLSLAPPSPLAATTVGLVIRPPL</sequence>
<evidence type="ECO:0000313" key="2">
    <source>
        <dbReference type="Proteomes" id="UP000007115"/>
    </source>
</evidence>
<name>G9MRI0_HYPVG</name>
<dbReference type="Proteomes" id="UP000007115">
    <property type="component" value="Unassembled WGS sequence"/>
</dbReference>
<dbReference type="GeneID" id="25790704"/>
<evidence type="ECO:0000313" key="1">
    <source>
        <dbReference type="EMBL" id="EHK22701.1"/>
    </source>
</evidence>
<dbReference type="InParanoid" id="G9MRI0"/>
<reference evidence="1 2" key="1">
    <citation type="journal article" date="2011" name="Genome Biol.">
        <title>Comparative genome sequence analysis underscores mycoparasitism as the ancestral life style of Trichoderma.</title>
        <authorList>
            <person name="Kubicek C.P."/>
            <person name="Herrera-Estrella A."/>
            <person name="Seidl-Seiboth V."/>
            <person name="Martinez D.A."/>
            <person name="Druzhinina I.S."/>
            <person name="Thon M."/>
            <person name="Zeilinger S."/>
            <person name="Casas-Flores S."/>
            <person name="Horwitz B.A."/>
            <person name="Mukherjee P.K."/>
            <person name="Mukherjee M."/>
            <person name="Kredics L."/>
            <person name="Alcaraz L.D."/>
            <person name="Aerts A."/>
            <person name="Antal Z."/>
            <person name="Atanasova L."/>
            <person name="Cervantes-Badillo M.G."/>
            <person name="Challacombe J."/>
            <person name="Chertkov O."/>
            <person name="McCluskey K."/>
            <person name="Coulpier F."/>
            <person name="Deshpande N."/>
            <person name="von Doehren H."/>
            <person name="Ebbole D.J."/>
            <person name="Esquivel-Naranjo E.U."/>
            <person name="Fekete E."/>
            <person name="Flipphi M."/>
            <person name="Glaser F."/>
            <person name="Gomez-Rodriguez E.Y."/>
            <person name="Gruber S."/>
            <person name="Han C."/>
            <person name="Henrissat B."/>
            <person name="Hermosa R."/>
            <person name="Hernandez-Onate M."/>
            <person name="Karaffa L."/>
            <person name="Kosti I."/>
            <person name="Le Crom S."/>
            <person name="Lindquist E."/>
            <person name="Lucas S."/>
            <person name="Luebeck M."/>
            <person name="Luebeck P.S."/>
            <person name="Margeot A."/>
            <person name="Metz B."/>
            <person name="Misra M."/>
            <person name="Nevalainen H."/>
            <person name="Omann M."/>
            <person name="Packer N."/>
            <person name="Perrone G."/>
            <person name="Uresti-Rivera E.E."/>
            <person name="Salamov A."/>
            <person name="Schmoll M."/>
            <person name="Seiboth B."/>
            <person name="Shapiro H."/>
            <person name="Sukno S."/>
            <person name="Tamayo-Ramos J.A."/>
            <person name="Tisch D."/>
            <person name="Wiest A."/>
            <person name="Wilkinson H.H."/>
            <person name="Zhang M."/>
            <person name="Coutinho P.M."/>
            <person name="Kenerley C.M."/>
            <person name="Monte E."/>
            <person name="Baker S.E."/>
            <person name="Grigoriev I.V."/>
        </authorList>
    </citation>
    <scope>NUCLEOTIDE SEQUENCE [LARGE SCALE GENOMIC DNA]</scope>
    <source>
        <strain evidence="2">Gv29-8 / FGSC 10586</strain>
    </source>
</reference>
<gene>
    <name evidence="1" type="ORF">TRIVIDRAFT_212963</name>
</gene>
<organism evidence="1 2">
    <name type="scientific">Hypocrea virens (strain Gv29-8 / FGSC 10586)</name>
    <name type="common">Gliocladium virens</name>
    <name type="synonym">Trichoderma virens</name>
    <dbReference type="NCBI Taxonomy" id="413071"/>
    <lineage>
        <taxon>Eukaryota</taxon>
        <taxon>Fungi</taxon>
        <taxon>Dikarya</taxon>
        <taxon>Ascomycota</taxon>
        <taxon>Pezizomycotina</taxon>
        <taxon>Sordariomycetes</taxon>
        <taxon>Hypocreomycetidae</taxon>
        <taxon>Hypocreales</taxon>
        <taxon>Hypocreaceae</taxon>
        <taxon>Trichoderma</taxon>
    </lineage>
</organism>
<proteinExistence type="predicted"/>
<dbReference type="EMBL" id="ABDF02000006">
    <property type="protein sequence ID" value="EHK22701.1"/>
    <property type="molecule type" value="Genomic_DNA"/>
</dbReference>
<protein>
    <submittedName>
        <fullName evidence="1">Uncharacterized protein</fullName>
    </submittedName>
</protein>
<dbReference type="VEuPathDB" id="FungiDB:TRIVIDRAFT_212963"/>
<keyword evidence="2" id="KW-1185">Reference proteome</keyword>
<accession>G9MRI0</accession>
<dbReference type="HOGENOM" id="CLU_2638388_0_0_1"/>